<evidence type="ECO:0000256" key="2">
    <source>
        <dbReference type="ARBA" id="ARBA00022723"/>
    </source>
</evidence>
<feature type="domain" description="Dihydroorotase catalytic" evidence="5">
    <location>
        <begin position="53"/>
        <end position="240"/>
    </location>
</feature>
<dbReference type="Gene3D" id="3.20.20.140">
    <property type="entry name" value="Metal-dependent hydrolases"/>
    <property type="match status" value="1"/>
</dbReference>
<dbReference type="InterPro" id="IPR050138">
    <property type="entry name" value="DHOase/Allantoinase_Hydrolase"/>
</dbReference>
<dbReference type="InterPro" id="IPR004722">
    <property type="entry name" value="DHOase"/>
</dbReference>
<proteinExistence type="inferred from homology"/>
<evidence type="ECO:0000256" key="3">
    <source>
        <dbReference type="ARBA" id="ARBA00022801"/>
    </source>
</evidence>
<dbReference type="CDD" id="cd01317">
    <property type="entry name" value="DHOase_IIa"/>
    <property type="match status" value="1"/>
</dbReference>
<dbReference type="NCBIfam" id="TIGR00857">
    <property type="entry name" value="pyrC_multi"/>
    <property type="match status" value="1"/>
</dbReference>
<protein>
    <recommendedName>
        <fullName evidence="5">Dihydroorotase catalytic domain-containing protein</fullName>
    </recommendedName>
</protein>
<dbReference type="InterPro" id="IPR032466">
    <property type="entry name" value="Metal_Hydrolase"/>
</dbReference>
<dbReference type="SUPFAM" id="SSF51556">
    <property type="entry name" value="Metallo-dependent hydrolases"/>
    <property type="match status" value="1"/>
</dbReference>
<dbReference type="GO" id="GO:0004151">
    <property type="term" value="F:dihydroorotase activity"/>
    <property type="evidence" value="ECO:0007669"/>
    <property type="project" value="InterPro"/>
</dbReference>
<dbReference type="Pfam" id="PF12890">
    <property type="entry name" value="DHOase"/>
    <property type="match status" value="1"/>
</dbReference>
<reference evidence="6" key="1">
    <citation type="journal article" date="2015" name="Nature">
        <title>Complex archaea that bridge the gap between prokaryotes and eukaryotes.</title>
        <authorList>
            <person name="Spang A."/>
            <person name="Saw J.H."/>
            <person name="Jorgensen S.L."/>
            <person name="Zaremba-Niedzwiedzka K."/>
            <person name="Martijn J."/>
            <person name="Lind A.E."/>
            <person name="van Eijk R."/>
            <person name="Schleper C."/>
            <person name="Guy L."/>
            <person name="Ettema T.J."/>
        </authorList>
    </citation>
    <scope>NUCLEOTIDE SEQUENCE</scope>
</reference>
<keyword evidence="4" id="KW-0665">Pyrimidine biosynthesis</keyword>
<dbReference type="InterPro" id="IPR024403">
    <property type="entry name" value="DHOase_cat"/>
</dbReference>
<dbReference type="GO" id="GO:0046872">
    <property type="term" value="F:metal ion binding"/>
    <property type="evidence" value="ECO:0007669"/>
    <property type="project" value="UniProtKB-KW"/>
</dbReference>
<dbReference type="GO" id="GO:0005737">
    <property type="term" value="C:cytoplasm"/>
    <property type="evidence" value="ECO:0007669"/>
    <property type="project" value="TreeGrafter"/>
</dbReference>
<keyword evidence="3" id="KW-0378">Hydrolase</keyword>
<comment type="caution">
    <text evidence="6">The sequence shown here is derived from an EMBL/GenBank/DDBJ whole genome shotgun (WGS) entry which is preliminary data.</text>
</comment>
<dbReference type="Gene3D" id="2.30.40.10">
    <property type="entry name" value="Urease, subunit C, domain 1"/>
    <property type="match status" value="1"/>
</dbReference>
<evidence type="ECO:0000313" key="6">
    <source>
        <dbReference type="EMBL" id="KKM68036.1"/>
    </source>
</evidence>
<accession>A0A0F9JZZ3</accession>
<dbReference type="GO" id="GO:0006145">
    <property type="term" value="P:purine nucleobase catabolic process"/>
    <property type="evidence" value="ECO:0007669"/>
    <property type="project" value="TreeGrafter"/>
</dbReference>
<dbReference type="GO" id="GO:0006221">
    <property type="term" value="P:pyrimidine nucleotide biosynthetic process"/>
    <property type="evidence" value="ECO:0007669"/>
    <property type="project" value="UniProtKB-KW"/>
</dbReference>
<dbReference type="HAMAP" id="MF_00220_B">
    <property type="entry name" value="PyrC_classI_B"/>
    <property type="match status" value="1"/>
</dbReference>
<dbReference type="AlphaFoldDB" id="A0A0F9JZZ3"/>
<sequence>MKLLITNGHVVDPSEGIDGAYDILVEAGRIASIAPKGKLKKVPDKAKIIDASGRYVLPGLVDMHVHLREPGFEHKETISTGTHAAVRGGFTSVCCMPNTSPVNDNAGITEYILKKSAQEGRCGVFPIGAVTKGQRGEELAEFGMMLDEGCVAFSDDGLPVVDSRVMRRALEYSRAFGVCIISHSEDPALSLDGVMNEGLLSQSLGLQGIPRQAEETIVYRDVALAELTGGRVHIAHVSTEGSVRIIREAKSRGINVTAETCPHYFSVTESACEGFNANAKVNPPLRTESDIKAIKEGLSDGTLDVIATDHAPHHRNEKQREFDQAPPGISGLETALGLTLNLVREGVLDMTDLVEKMSLAPSLILGLDRGRLSEGAQADITIVDAEAEYEVNIDEFISKGKNTPFAGWTLKGRAGATIVGGKVRQWEK</sequence>
<name>A0A0F9JZZ3_9ZZZZ</name>
<organism evidence="6">
    <name type="scientific">marine sediment metagenome</name>
    <dbReference type="NCBI Taxonomy" id="412755"/>
    <lineage>
        <taxon>unclassified sequences</taxon>
        <taxon>metagenomes</taxon>
        <taxon>ecological metagenomes</taxon>
    </lineage>
</organism>
<dbReference type="PANTHER" id="PTHR43668:SF2">
    <property type="entry name" value="ALLANTOINASE"/>
    <property type="match status" value="1"/>
</dbReference>
<keyword evidence="2" id="KW-0479">Metal-binding</keyword>
<dbReference type="GO" id="GO:0004038">
    <property type="term" value="F:allantoinase activity"/>
    <property type="evidence" value="ECO:0007669"/>
    <property type="project" value="TreeGrafter"/>
</dbReference>
<dbReference type="InterPro" id="IPR002195">
    <property type="entry name" value="Dihydroorotase_CS"/>
</dbReference>
<dbReference type="PANTHER" id="PTHR43668">
    <property type="entry name" value="ALLANTOINASE"/>
    <property type="match status" value="1"/>
</dbReference>
<dbReference type="EMBL" id="LAZR01010242">
    <property type="protein sequence ID" value="KKM68036.1"/>
    <property type="molecule type" value="Genomic_DNA"/>
</dbReference>
<evidence type="ECO:0000256" key="1">
    <source>
        <dbReference type="ARBA" id="ARBA00001947"/>
    </source>
</evidence>
<comment type="cofactor">
    <cofactor evidence="1">
        <name>Zn(2+)</name>
        <dbReference type="ChEBI" id="CHEBI:29105"/>
    </cofactor>
</comment>
<dbReference type="PROSITE" id="PS00483">
    <property type="entry name" value="DIHYDROOROTASE_2"/>
    <property type="match status" value="1"/>
</dbReference>
<dbReference type="SUPFAM" id="SSF51338">
    <property type="entry name" value="Composite domain of metallo-dependent hydrolases"/>
    <property type="match status" value="1"/>
</dbReference>
<gene>
    <name evidence="6" type="ORF">LCGC14_1464930</name>
</gene>
<dbReference type="InterPro" id="IPR011059">
    <property type="entry name" value="Metal-dep_hydrolase_composite"/>
</dbReference>
<evidence type="ECO:0000256" key="4">
    <source>
        <dbReference type="ARBA" id="ARBA00022975"/>
    </source>
</evidence>
<dbReference type="PROSITE" id="PS00482">
    <property type="entry name" value="DIHYDROOROTASE_1"/>
    <property type="match status" value="1"/>
</dbReference>
<evidence type="ECO:0000259" key="5">
    <source>
        <dbReference type="Pfam" id="PF12890"/>
    </source>
</evidence>